<gene>
    <name evidence="4" type="ORF">GPM918_LOCUS17925</name>
    <name evidence="5" type="ORF">SRO942_LOCUS17921</name>
</gene>
<dbReference type="SUPFAM" id="SSF52540">
    <property type="entry name" value="P-loop containing nucleoside triphosphate hydrolases"/>
    <property type="match status" value="1"/>
</dbReference>
<dbReference type="EMBL" id="CAJNOQ010005052">
    <property type="protein sequence ID" value="CAF1084272.1"/>
    <property type="molecule type" value="Genomic_DNA"/>
</dbReference>
<keyword evidence="2" id="KW-0811">Translocation</keyword>
<dbReference type="PANTHER" id="PTHR30612:SF0">
    <property type="entry name" value="CHLOROPLAST PROTEIN-TRANSPORTING ATPASE"/>
    <property type="match status" value="1"/>
</dbReference>
<dbReference type="GO" id="GO:0006605">
    <property type="term" value="P:protein targeting"/>
    <property type="evidence" value="ECO:0007669"/>
    <property type="project" value="InterPro"/>
</dbReference>
<dbReference type="GO" id="GO:0006886">
    <property type="term" value="P:intracellular protein transport"/>
    <property type="evidence" value="ECO:0007669"/>
    <property type="project" value="InterPro"/>
</dbReference>
<comment type="caution">
    <text evidence="4">The sequence shown here is derived from an EMBL/GenBank/DDBJ whole genome shotgun (WGS) entry which is preliminary data.</text>
</comment>
<evidence type="ECO:0000256" key="1">
    <source>
        <dbReference type="ARBA" id="ARBA00022927"/>
    </source>
</evidence>
<keyword evidence="1" id="KW-0653">Protein transport</keyword>
<feature type="domain" description="SecA family profile" evidence="3">
    <location>
        <begin position="1"/>
        <end position="112"/>
    </location>
</feature>
<evidence type="ECO:0000256" key="2">
    <source>
        <dbReference type="ARBA" id="ARBA00023010"/>
    </source>
</evidence>
<dbReference type="PANTHER" id="PTHR30612">
    <property type="entry name" value="SECA INNER MEMBRANE COMPONENT OF SEC PROTEIN SECRETION SYSTEM"/>
    <property type="match status" value="1"/>
</dbReference>
<dbReference type="EMBL" id="CAJOBC010005051">
    <property type="protein sequence ID" value="CAF3849885.1"/>
    <property type="molecule type" value="Genomic_DNA"/>
</dbReference>
<dbReference type="InterPro" id="IPR011990">
    <property type="entry name" value="TPR-like_helical_dom_sf"/>
</dbReference>
<keyword evidence="6" id="KW-1185">Reference proteome</keyword>
<evidence type="ECO:0000313" key="6">
    <source>
        <dbReference type="Proteomes" id="UP000663829"/>
    </source>
</evidence>
<dbReference type="AlphaFoldDB" id="A0A814MUV8"/>
<dbReference type="PROSITE" id="PS51196">
    <property type="entry name" value="SECA_MOTOR_DEAD"/>
    <property type="match status" value="1"/>
</dbReference>
<dbReference type="GO" id="GO:0005524">
    <property type="term" value="F:ATP binding"/>
    <property type="evidence" value="ECO:0007669"/>
    <property type="project" value="InterPro"/>
</dbReference>
<organism evidence="4 6">
    <name type="scientific">Didymodactylos carnosus</name>
    <dbReference type="NCBI Taxonomy" id="1234261"/>
    <lineage>
        <taxon>Eukaryota</taxon>
        <taxon>Metazoa</taxon>
        <taxon>Spiralia</taxon>
        <taxon>Gnathifera</taxon>
        <taxon>Rotifera</taxon>
        <taxon>Eurotatoria</taxon>
        <taxon>Bdelloidea</taxon>
        <taxon>Philodinida</taxon>
        <taxon>Philodinidae</taxon>
        <taxon>Didymodactylos</taxon>
    </lineage>
</organism>
<reference evidence="4" key="1">
    <citation type="submission" date="2021-02" db="EMBL/GenBank/DDBJ databases">
        <authorList>
            <person name="Nowell W R."/>
        </authorList>
    </citation>
    <scope>NUCLEOTIDE SEQUENCE</scope>
</reference>
<dbReference type="Gene3D" id="1.25.40.10">
    <property type="entry name" value="Tetratricopeptide repeat domain"/>
    <property type="match status" value="1"/>
</dbReference>
<evidence type="ECO:0000259" key="3">
    <source>
        <dbReference type="PROSITE" id="PS51196"/>
    </source>
</evidence>
<keyword evidence="1" id="KW-0813">Transport</keyword>
<sequence length="304" mass="35371">MNERNEIIEMAYQKLKDLLSTVAETTNLAGRGTDIKTDQTEKNGDLYVILTFMPSNKRVEEQAFGRTAQQGKRGTSQRILNVTNLIHYEEFDMQKITELRDRIEAKMLSDFEKYELKVIREGSDLVLEIKNKVKNVFTNVTPSVYESNVLLSIEEQWAMFLRKIDDQKSCIDTEKVHIEYAEFREKIIKDYNDNCVIKNPYYHIVIVNDFIINDSNLNSKYKQAMEHFKCAIKLDPKHSAATFAGKGWLLLQGKERFARGQKQDLGYKEAAIKKFHRALEVLSEEMAAPTIMQTLLQLRYDYSI</sequence>
<evidence type="ECO:0000313" key="4">
    <source>
        <dbReference type="EMBL" id="CAF1084272.1"/>
    </source>
</evidence>
<evidence type="ECO:0000313" key="5">
    <source>
        <dbReference type="EMBL" id="CAF3849885.1"/>
    </source>
</evidence>
<dbReference type="Proteomes" id="UP000663829">
    <property type="component" value="Unassembled WGS sequence"/>
</dbReference>
<dbReference type="InterPro" id="IPR027417">
    <property type="entry name" value="P-loop_NTPase"/>
</dbReference>
<accession>A0A814MUV8</accession>
<dbReference type="InterPro" id="IPR014018">
    <property type="entry name" value="SecA_motor_DEAD"/>
</dbReference>
<name>A0A814MUV8_9BILA</name>
<protein>
    <recommendedName>
        <fullName evidence="3">SecA family profile domain-containing protein</fullName>
    </recommendedName>
</protein>
<dbReference type="Gene3D" id="3.40.50.300">
    <property type="entry name" value="P-loop containing nucleotide triphosphate hydrolases"/>
    <property type="match status" value="1"/>
</dbReference>
<proteinExistence type="predicted"/>
<dbReference type="Proteomes" id="UP000681722">
    <property type="component" value="Unassembled WGS sequence"/>
</dbReference>
<dbReference type="InterPro" id="IPR000185">
    <property type="entry name" value="SecA"/>
</dbReference>
<dbReference type="OrthoDB" id="27934at2759"/>